<organism evidence="1">
    <name type="scientific">Siphoviridae sp. ctQqU1</name>
    <dbReference type="NCBI Taxonomy" id="2825496"/>
    <lineage>
        <taxon>Viruses</taxon>
        <taxon>Duplodnaviria</taxon>
        <taxon>Heunggongvirae</taxon>
        <taxon>Uroviricota</taxon>
        <taxon>Caudoviricetes</taxon>
    </lineage>
</organism>
<name>A0A8S5Q4P9_9CAUD</name>
<dbReference type="EMBL" id="BK015568">
    <property type="protein sequence ID" value="DAE13723.1"/>
    <property type="molecule type" value="Genomic_DNA"/>
</dbReference>
<reference evidence="1" key="1">
    <citation type="journal article" date="2021" name="Proc. Natl. Acad. Sci. U.S.A.">
        <title>A Catalog of Tens of Thousands of Viruses from Human Metagenomes Reveals Hidden Associations with Chronic Diseases.</title>
        <authorList>
            <person name="Tisza M.J."/>
            <person name="Buck C.B."/>
        </authorList>
    </citation>
    <scope>NUCLEOTIDE SEQUENCE</scope>
    <source>
        <strain evidence="1">CtQqU1</strain>
    </source>
</reference>
<accession>A0A8S5Q4P9</accession>
<sequence length="88" mass="10078">MKKQEIVWYSVKDDGMPTPEIIERTKGWFLCSVKTAYLKDESITATNTVAAFIEKGEFVNTSFQRLNISSCACFIARVEAWAEMPIYE</sequence>
<protein>
    <submittedName>
        <fullName evidence="1">Uncharacterized protein</fullName>
    </submittedName>
</protein>
<proteinExistence type="predicted"/>
<evidence type="ECO:0000313" key="1">
    <source>
        <dbReference type="EMBL" id="DAE13723.1"/>
    </source>
</evidence>